<reference evidence="1" key="2">
    <citation type="journal article" date="2021" name="PeerJ">
        <title>Extensive microbial diversity within the chicken gut microbiome revealed by metagenomics and culture.</title>
        <authorList>
            <person name="Gilroy R."/>
            <person name="Ravi A."/>
            <person name="Getino M."/>
            <person name="Pursley I."/>
            <person name="Horton D.L."/>
            <person name="Alikhan N.F."/>
            <person name="Baker D."/>
            <person name="Gharbi K."/>
            <person name="Hall N."/>
            <person name="Watson M."/>
            <person name="Adriaenssens E.M."/>
            <person name="Foster-Nyarko E."/>
            <person name="Jarju S."/>
            <person name="Secka A."/>
            <person name="Antonio M."/>
            <person name="Oren A."/>
            <person name="Chaudhuri R.R."/>
            <person name="La Ragione R."/>
            <person name="Hildebrand F."/>
            <person name="Pallen M.J."/>
        </authorList>
    </citation>
    <scope>NUCLEOTIDE SEQUENCE</scope>
    <source>
        <strain evidence="1">21143</strain>
    </source>
</reference>
<evidence type="ECO:0000313" key="1">
    <source>
        <dbReference type="EMBL" id="HIT39787.1"/>
    </source>
</evidence>
<dbReference type="EMBL" id="DVKT01000053">
    <property type="protein sequence ID" value="HIT39787.1"/>
    <property type="molecule type" value="Genomic_DNA"/>
</dbReference>
<proteinExistence type="predicted"/>
<evidence type="ECO:0008006" key="3">
    <source>
        <dbReference type="Google" id="ProtNLM"/>
    </source>
</evidence>
<comment type="caution">
    <text evidence="1">The sequence shown here is derived from an EMBL/GenBank/DDBJ whole genome shotgun (WGS) entry which is preliminary data.</text>
</comment>
<gene>
    <name evidence="1" type="ORF">IAD06_07095</name>
</gene>
<dbReference type="Proteomes" id="UP000886722">
    <property type="component" value="Unassembled WGS sequence"/>
</dbReference>
<sequence length="139" mass="16041">MNIELLGGTSSRLYKLVAPLVMSAAVLRQNNNYPYKTSVRHEWLVALEDDGKTVKGFFPIERRDGYAYINNYYVSAETEEELLDAFIDKALTLYAPTCPLVAVVHSHHIEIFQEKGFSIEREWKLYVKMKYMRNNGTVS</sequence>
<evidence type="ECO:0000313" key="2">
    <source>
        <dbReference type="Proteomes" id="UP000886722"/>
    </source>
</evidence>
<name>A0A9D1GFW1_9BACT</name>
<organism evidence="1 2">
    <name type="scientific">Candidatus Caccoplasma intestinavium</name>
    <dbReference type="NCBI Taxonomy" id="2840716"/>
    <lineage>
        <taxon>Bacteria</taxon>
        <taxon>Pseudomonadati</taxon>
        <taxon>Bacteroidota</taxon>
        <taxon>Bacteroidia</taxon>
        <taxon>Bacteroidales</taxon>
        <taxon>Bacteroidaceae</taxon>
        <taxon>Bacteroidaceae incertae sedis</taxon>
        <taxon>Candidatus Caccoplasma</taxon>
    </lineage>
</organism>
<accession>A0A9D1GFW1</accession>
<dbReference type="AlphaFoldDB" id="A0A9D1GFW1"/>
<reference evidence="1" key="1">
    <citation type="submission" date="2020-10" db="EMBL/GenBank/DDBJ databases">
        <authorList>
            <person name="Gilroy R."/>
        </authorList>
    </citation>
    <scope>NUCLEOTIDE SEQUENCE</scope>
    <source>
        <strain evidence="1">21143</strain>
    </source>
</reference>
<protein>
    <recommendedName>
        <fullName evidence="3">Acetyltransferase</fullName>
    </recommendedName>
</protein>